<feature type="compositionally biased region" description="Low complexity" evidence="1">
    <location>
        <begin position="117"/>
        <end position="131"/>
    </location>
</feature>
<feature type="region of interest" description="Disordered" evidence="1">
    <location>
        <begin position="117"/>
        <end position="146"/>
    </location>
</feature>
<dbReference type="Proteomes" id="UP000317650">
    <property type="component" value="Chromosome 2"/>
</dbReference>
<evidence type="ECO:0000256" key="1">
    <source>
        <dbReference type="SAM" id="MobiDB-lite"/>
    </source>
</evidence>
<name>A0A4S8I7P4_MUSBA</name>
<reference evidence="2 3" key="1">
    <citation type="journal article" date="2019" name="Nat. Plants">
        <title>Genome sequencing of Musa balbisiana reveals subgenome evolution and function divergence in polyploid bananas.</title>
        <authorList>
            <person name="Yao X."/>
        </authorList>
    </citation>
    <scope>NUCLEOTIDE SEQUENCE [LARGE SCALE GENOMIC DNA]</scope>
    <source>
        <strain evidence="3">cv. DH-PKW</strain>
        <tissue evidence="2">Leaves</tissue>
    </source>
</reference>
<accession>A0A4S8I7P4</accession>
<keyword evidence="3" id="KW-1185">Reference proteome</keyword>
<comment type="caution">
    <text evidence="2">The sequence shown here is derived from an EMBL/GenBank/DDBJ whole genome shotgun (WGS) entry which is preliminary data.</text>
</comment>
<dbReference type="EMBL" id="PYDT01000011">
    <property type="protein sequence ID" value="THU43968.1"/>
    <property type="molecule type" value="Genomic_DNA"/>
</dbReference>
<protein>
    <submittedName>
        <fullName evidence="2">Uncharacterized protein</fullName>
    </submittedName>
</protein>
<evidence type="ECO:0000313" key="3">
    <source>
        <dbReference type="Proteomes" id="UP000317650"/>
    </source>
</evidence>
<sequence length="196" mass="20419">MLGPASFGQPLHGLLLPPGVLDSGFLQPGSAAAASSSAGGGDTSVSSLMQRMGILHGLDLPDGNTGPMSFASLLAGHGQQLPGLELGLSQDAHAVALNPQALNQFYSQIGNVMGAAGSAGSGQLQHRQQQQVFSAEDDSQESDPRLTEPDILYRDFMYHDVKTSKPAEVKLESGLETAQTIIIASYRKASLLFADS</sequence>
<gene>
    <name evidence="2" type="ORF">C4D60_Mb02t02440</name>
</gene>
<organism evidence="2 3">
    <name type="scientific">Musa balbisiana</name>
    <name type="common">Banana</name>
    <dbReference type="NCBI Taxonomy" id="52838"/>
    <lineage>
        <taxon>Eukaryota</taxon>
        <taxon>Viridiplantae</taxon>
        <taxon>Streptophyta</taxon>
        <taxon>Embryophyta</taxon>
        <taxon>Tracheophyta</taxon>
        <taxon>Spermatophyta</taxon>
        <taxon>Magnoliopsida</taxon>
        <taxon>Liliopsida</taxon>
        <taxon>Zingiberales</taxon>
        <taxon>Musaceae</taxon>
        <taxon>Musa</taxon>
    </lineage>
</organism>
<proteinExistence type="predicted"/>
<evidence type="ECO:0000313" key="2">
    <source>
        <dbReference type="EMBL" id="THU43968.1"/>
    </source>
</evidence>
<dbReference type="AlphaFoldDB" id="A0A4S8I7P4"/>